<dbReference type="RefSeq" id="XP_012185879.1">
    <property type="nucleotide sequence ID" value="XM_012330489.1"/>
</dbReference>
<protein>
    <submittedName>
        <fullName evidence="1">Uncharacterized protein</fullName>
    </submittedName>
</protein>
<dbReference type="EMBL" id="HE797411">
    <property type="protein sequence ID" value="CCM06596.1"/>
    <property type="molecule type" value="Genomic_DNA"/>
</dbReference>
<dbReference type="HOGENOM" id="CLU_1594569_0_0_1"/>
<reference evidence="1 2" key="1">
    <citation type="journal article" date="2012" name="Appl. Environ. Microbiol.">
        <title>Short-read sequencing for genomic analysis of the brown rot fungus Fibroporia radiculosa.</title>
        <authorList>
            <person name="Tang J.D."/>
            <person name="Perkins A.D."/>
            <person name="Sonstegard T.S."/>
            <person name="Schroeder S.G."/>
            <person name="Burgess S.C."/>
            <person name="Diehl S.V."/>
        </authorList>
    </citation>
    <scope>NUCLEOTIDE SEQUENCE [LARGE SCALE GENOMIC DNA]</scope>
    <source>
        <strain evidence="1 2">TFFH 294</strain>
    </source>
</reference>
<dbReference type="Proteomes" id="UP000006352">
    <property type="component" value="Unassembled WGS sequence"/>
</dbReference>
<name>J4ICL0_9APHY</name>
<organism evidence="1 2">
    <name type="scientific">Fibroporia radiculosa</name>
    <dbReference type="NCBI Taxonomy" id="599839"/>
    <lineage>
        <taxon>Eukaryota</taxon>
        <taxon>Fungi</taxon>
        <taxon>Dikarya</taxon>
        <taxon>Basidiomycota</taxon>
        <taxon>Agaricomycotina</taxon>
        <taxon>Agaricomycetes</taxon>
        <taxon>Polyporales</taxon>
        <taxon>Fibroporiaceae</taxon>
        <taxon>Fibroporia</taxon>
    </lineage>
</organism>
<keyword evidence="2" id="KW-1185">Reference proteome</keyword>
<evidence type="ECO:0000313" key="2">
    <source>
        <dbReference type="Proteomes" id="UP000006352"/>
    </source>
</evidence>
<dbReference type="InParanoid" id="J4ICL0"/>
<accession>J4ICL0</accession>
<sequence length="167" mass="18255">MTPTASTSIPPHATSGSLSSALTTVLENARQEAVKTHRYSSEETWPKQIVEMFAQVFNGCPGSPALSPPLRLIWDRPSPLNSIVPARPPDVEKQAVLIAYMAIRFARTPRTLGWRWHLRSARQTHLACGCGASGHPGLRRGRRLEAQETGRSGRARLAAFRAYSSAA</sequence>
<gene>
    <name evidence="1" type="ORF">FIBRA_08875</name>
</gene>
<dbReference type="GeneID" id="24101496"/>
<evidence type="ECO:0000313" key="1">
    <source>
        <dbReference type="EMBL" id="CCM06596.1"/>
    </source>
</evidence>
<dbReference type="AlphaFoldDB" id="J4ICL0"/>
<proteinExistence type="predicted"/>